<feature type="region of interest" description="Disordered" evidence="1">
    <location>
        <begin position="429"/>
        <end position="457"/>
    </location>
</feature>
<proteinExistence type="predicted"/>
<protein>
    <submittedName>
        <fullName evidence="2">Uncharacterized protein</fullName>
    </submittedName>
</protein>
<evidence type="ECO:0000313" key="3">
    <source>
        <dbReference type="Proteomes" id="UP000799424"/>
    </source>
</evidence>
<name>A0A6A7A9U3_9PLEO</name>
<dbReference type="EMBL" id="MU006221">
    <property type="protein sequence ID" value="KAF2829479.1"/>
    <property type="molecule type" value="Genomic_DNA"/>
</dbReference>
<keyword evidence="3" id="KW-1185">Reference proteome</keyword>
<evidence type="ECO:0000313" key="2">
    <source>
        <dbReference type="EMBL" id="KAF2829479.1"/>
    </source>
</evidence>
<organism evidence="2 3">
    <name type="scientific">Ophiobolus disseminans</name>
    <dbReference type="NCBI Taxonomy" id="1469910"/>
    <lineage>
        <taxon>Eukaryota</taxon>
        <taxon>Fungi</taxon>
        <taxon>Dikarya</taxon>
        <taxon>Ascomycota</taxon>
        <taxon>Pezizomycotina</taxon>
        <taxon>Dothideomycetes</taxon>
        <taxon>Pleosporomycetidae</taxon>
        <taxon>Pleosporales</taxon>
        <taxon>Pleosporineae</taxon>
        <taxon>Phaeosphaeriaceae</taxon>
        <taxon>Ophiobolus</taxon>
    </lineage>
</organism>
<dbReference type="OrthoDB" id="3799620at2759"/>
<gene>
    <name evidence="2" type="ORF">CC86DRAFT_368488</name>
</gene>
<dbReference type="AlphaFoldDB" id="A0A6A7A9U3"/>
<evidence type="ECO:0000256" key="1">
    <source>
        <dbReference type="SAM" id="MobiDB-lite"/>
    </source>
</evidence>
<sequence length="473" mass="52738">MKWLENSRLKLNTSRTPPMDSPPPFSTTASKFPFFSLAREVRDQIYHHLFSDTYLNIAKNQHIVSICYGKPHEPCDHFPAWLLLSKSTLSEGLAQFSCHAACSRITAPPSKDGPIDPSIAHHIHRDTLLLSSVREIRLELIQNCLYNHQEVDGVVGSEAFFVTRYRPKEGEPRYLEYKPPVPFDFRTRELVPALERLTLKIEVELFGWDGSPNSVVVSALVLRALGVRYKNVRFEVLPPAIQSIAGKTAPVAVIAAVYPRFHQTLHYLACLFTRGYDPAADGDADTTVDEAYWGRETWMPKEDSAINEFESSARRFSELSTSDRMHTIRDWINDETGAWNIEVDQVTEPSYAPYVSQACGLKSFTAPKLVGMPGNSDITNTSDVFKLDTTAKRGSASYSCASTGEMLWIQDKDKGVTGYMRDGEEAQFHEPPTINGFLSSSETAQGGPKPKHGHLDTWSEGLTAALPEAHGTA</sequence>
<accession>A0A6A7A9U3</accession>
<reference evidence="2" key="1">
    <citation type="journal article" date="2020" name="Stud. Mycol.">
        <title>101 Dothideomycetes genomes: a test case for predicting lifestyles and emergence of pathogens.</title>
        <authorList>
            <person name="Haridas S."/>
            <person name="Albert R."/>
            <person name="Binder M."/>
            <person name="Bloem J."/>
            <person name="Labutti K."/>
            <person name="Salamov A."/>
            <person name="Andreopoulos B."/>
            <person name="Baker S."/>
            <person name="Barry K."/>
            <person name="Bills G."/>
            <person name="Bluhm B."/>
            <person name="Cannon C."/>
            <person name="Castanera R."/>
            <person name="Culley D."/>
            <person name="Daum C."/>
            <person name="Ezra D."/>
            <person name="Gonzalez J."/>
            <person name="Henrissat B."/>
            <person name="Kuo A."/>
            <person name="Liang C."/>
            <person name="Lipzen A."/>
            <person name="Lutzoni F."/>
            <person name="Magnuson J."/>
            <person name="Mondo S."/>
            <person name="Nolan M."/>
            <person name="Ohm R."/>
            <person name="Pangilinan J."/>
            <person name="Park H.-J."/>
            <person name="Ramirez L."/>
            <person name="Alfaro M."/>
            <person name="Sun H."/>
            <person name="Tritt A."/>
            <person name="Yoshinaga Y."/>
            <person name="Zwiers L.-H."/>
            <person name="Turgeon B."/>
            <person name="Goodwin S."/>
            <person name="Spatafora J."/>
            <person name="Crous P."/>
            <person name="Grigoriev I."/>
        </authorList>
    </citation>
    <scope>NUCLEOTIDE SEQUENCE</scope>
    <source>
        <strain evidence="2">CBS 113818</strain>
    </source>
</reference>
<dbReference type="Proteomes" id="UP000799424">
    <property type="component" value="Unassembled WGS sequence"/>
</dbReference>